<evidence type="ECO:0000256" key="1">
    <source>
        <dbReference type="ARBA" id="ARBA00009129"/>
    </source>
</evidence>
<dbReference type="Pfam" id="PF05532">
    <property type="entry name" value="CsbD"/>
    <property type="match status" value="1"/>
</dbReference>
<comment type="caution">
    <text evidence="4">The sequence shown here is derived from an EMBL/GenBank/DDBJ whole genome shotgun (WGS) entry which is preliminary data.</text>
</comment>
<gene>
    <name evidence="4" type="ORF">AB0C36_16955</name>
</gene>
<reference evidence="4 5" key="1">
    <citation type="submission" date="2024-06" db="EMBL/GenBank/DDBJ databases">
        <title>The Natural Products Discovery Center: Release of the First 8490 Sequenced Strains for Exploring Actinobacteria Biosynthetic Diversity.</title>
        <authorList>
            <person name="Kalkreuter E."/>
            <person name="Kautsar S.A."/>
            <person name="Yang D."/>
            <person name="Bader C.D."/>
            <person name="Teijaro C.N."/>
            <person name="Fluegel L."/>
            <person name="Davis C.M."/>
            <person name="Simpson J.R."/>
            <person name="Lauterbach L."/>
            <person name="Steele A.D."/>
            <person name="Gui C."/>
            <person name="Meng S."/>
            <person name="Li G."/>
            <person name="Viehrig K."/>
            <person name="Ye F."/>
            <person name="Su P."/>
            <person name="Kiefer A.F."/>
            <person name="Nichols A."/>
            <person name="Cepeda A.J."/>
            <person name="Yan W."/>
            <person name="Fan B."/>
            <person name="Jiang Y."/>
            <person name="Adhikari A."/>
            <person name="Zheng C.-J."/>
            <person name="Schuster L."/>
            <person name="Cowan T.M."/>
            <person name="Smanski M.J."/>
            <person name="Chevrette M.G."/>
            <person name="De Carvalho L.P.S."/>
            <person name="Shen B."/>
        </authorList>
    </citation>
    <scope>NUCLEOTIDE SEQUENCE [LARGE SCALE GENOMIC DNA]</scope>
    <source>
        <strain evidence="4 5">NPDC048946</strain>
    </source>
</reference>
<proteinExistence type="inferred from homology"/>
<keyword evidence="5" id="KW-1185">Reference proteome</keyword>
<evidence type="ECO:0000259" key="3">
    <source>
        <dbReference type="Pfam" id="PF05532"/>
    </source>
</evidence>
<protein>
    <submittedName>
        <fullName evidence="4">CsbD family protein</fullName>
    </submittedName>
</protein>
<evidence type="ECO:0000256" key="2">
    <source>
        <dbReference type="SAM" id="MobiDB-lite"/>
    </source>
</evidence>
<dbReference type="SUPFAM" id="SSF69047">
    <property type="entry name" value="Hypothetical protein YjbJ"/>
    <property type="match status" value="1"/>
</dbReference>
<name>A0ABV3DHG6_9ACTN</name>
<feature type="compositionally biased region" description="Basic and acidic residues" evidence="2">
    <location>
        <begin position="43"/>
        <end position="59"/>
    </location>
</feature>
<dbReference type="Proteomes" id="UP001551482">
    <property type="component" value="Unassembled WGS sequence"/>
</dbReference>
<accession>A0ABV3DHG6</accession>
<feature type="compositionally biased region" description="Basic and acidic residues" evidence="2">
    <location>
        <begin position="1"/>
        <end position="23"/>
    </location>
</feature>
<feature type="domain" description="CsbD-like" evidence="3">
    <location>
        <begin position="1"/>
        <end position="46"/>
    </location>
</feature>
<dbReference type="InterPro" id="IPR008462">
    <property type="entry name" value="CsbD"/>
</dbReference>
<dbReference type="RefSeq" id="WP_358354726.1">
    <property type="nucleotide sequence ID" value="NZ_JBEZFP010000038.1"/>
</dbReference>
<sequence length="59" mass="6204">MDKLKGKAKEAVGKVTGDSRLEGEGQTDQTKGKAKDAVQNAADKARGAKDSLTRKDDDA</sequence>
<feature type="region of interest" description="Disordered" evidence="2">
    <location>
        <begin position="1"/>
        <end position="59"/>
    </location>
</feature>
<evidence type="ECO:0000313" key="4">
    <source>
        <dbReference type="EMBL" id="MEU8135195.1"/>
    </source>
</evidence>
<dbReference type="EMBL" id="JBEZFP010000038">
    <property type="protein sequence ID" value="MEU8135195.1"/>
    <property type="molecule type" value="Genomic_DNA"/>
</dbReference>
<dbReference type="Gene3D" id="1.10.1470.10">
    <property type="entry name" value="YjbJ"/>
    <property type="match status" value="1"/>
</dbReference>
<evidence type="ECO:0000313" key="5">
    <source>
        <dbReference type="Proteomes" id="UP001551482"/>
    </source>
</evidence>
<organism evidence="4 5">
    <name type="scientific">Streptodolium elevatio</name>
    <dbReference type="NCBI Taxonomy" id="3157996"/>
    <lineage>
        <taxon>Bacteria</taxon>
        <taxon>Bacillati</taxon>
        <taxon>Actinomycetota</taxon>
        <taxon>Actinomycetes</taxon>
        <taxon>Kitasatosporales</taxon>
        <taxon>Streptomycetaceae</taxon>
        <taxon>Streptodolium</taxon>
    </lineage>
</organism>
<comment type="similarity">
    <text evidence="1">Belongs to the UPF0337 (CsbD) family.</text>
</comment>
<dbReference type="InterPro" id="IPR036629">
    <property type="entry name" value="YjbJ_sf"/>
</dbReference>